<gene>
    <name evidence="8" type="primary">rne</name>
    <name evidence="12" type="ORF">ACFSOX_07905</name>
</gene>
<keyword evidence="13" id="KW-1185">Reference proteome</keyword>
<comment type="similarity">
    <text evidence="8">Belongs to the RNase E/G family. RNase E subfamily.</text>
</comment>
<evidence type="ECO:0000256" key="9">
    <source>
        <dbReference type="SAM" id="MobiDB-lite"/>
    </source>
</evidence>
<dbReference type="NCBIfam" id="TIGR00757">
    <property type="entry name" value="RNaseEG"/>
    <property type="match status" value="1"/>
</dbReference>
<dbReference type="Gene3D" id="3.40.1260.20">
    <property type="entry name" value="Ribonuclease E, catalytic domain"/>
    <property type="match status" value="1"/>
</dbReference>
<dbReference type="EMBL" id="JBHUIW010000006">
    <property type="protein sequence ID" value="MFD2182073.1"/>
    <property type="molecule type" value="Genomic_DNA"/>
</dbReference>
<feature type="compositionally biased region" description="Acidic residues" evidence="9">
    <location>
        <begin position="302"/>
        <end position="332"/>
    </location>
</feature>
<feature type="binding site" evidence="8">
    <location>
        <position position="671"/>
    </location>
    <ligand>
        <name>Zn(2+)</name>
        <dbReference type="ChEBI" id="CHEBI:29105"/>
        <note>ligand shared between dimeric partners</note>
    </ligand>
</feature>
<dbReference type="InterPro" id="IPR004659">
    <property type="entry name" value="RNase_E/G"/>
</dbReference>
<feature type="compositionally biased region" description="Low complexity" evidence="9">
    <location>
        <begin position="262"/>
        <end position="279"/>
    </location>
</feature>
<accession>A0ABW5AGK3</accession>
<keyword evidence="8" id="KW-1003">Cell membrane</keyword>
<dbReference type="InterPro" id="IPR019307">
    <property type="entry name" value="RNA-bd_AU-1/RNase_E/G"/>
</dbReference>
<dbReference type="Proteomes" id="UP001597314">
    <property type="component" value="Unassembled WGS sequence"/>
</dbReference>
<evidence type="ECO:0000256" key="2">
    <source>
        <dbReference type="ARBA" id="ARBA00022722"/>
    </source>
</evidence>
<feature type="binding site" evidence="8">
    <location>
        <position position="570"/>
    </location>
    <ligand>
        <name>Mg(2+)</name>
        <dbReference type="ChEBI" id="CHEBI:18420"/>
        <note>catalytic</note>
    </ligand>
</feature>
<feature type="compositionally biased region" description="Basic and acidic residues" evidence="9">
    <location>
        <begin position="121"/>
        <end position="130"/>
    </location>
</feature>
<feature type="binding site" evidence="8">
    <location>
        <position position="674"/>
    </location>
    <ligand>
        <name>Zn(2+)</name>
        <dbReference type="ChEBI" id="CHEBI:29105"/>
        <note>ligand shared between dimeric partners</note>
    </ligand>
</feature>
<comment type="subcellular location">
    <subcellularLocation>
        <location evidence="8">Cytoplasm</location>
    </subcellularLocation>
    <subcellularLocation>
        <location evidence="8">Cell inner membrane</location>
        <topology evidence="8">Peripheral membrane protein</topology>
        <orientation evidence="8">Cytoplasmic side</orientation>
    </subcellularLocation>
</comment>
<evidence type="ECO:0000256" key="7">
    <source>
        <dbReference type="ARBA" id="ARBA00022884"/>
    </source>
</evidence>
<feature type="region of interest" description="Disordered" evidence="9">
    <location>
        <begin position="262"/>
        <end position="347"/>
    </location>
</feature>
<feature type="domain" description="RNA-binding protein AU-1/Ribonuclease E/G" evidence="10">
    <location>
        <begin position="388"/>
        <end position="658"/>
    </location>
</feature>
<feature type="compositionally biased region" description="Basic residues" evidence="9">
    <location>
        <begin position="824"/>
        <end position="834"/>
    </location>
</feature>
<dbReference type="Gene3D" id="2.40.50.140">
    <property type="entry name" value="Nucleic acid-binding proteins"/>
    <property type="match status" value="2"/>
</dbReference>
<feature type="binding site" evidence="8">
    <location>
        <position position="613"/>
    </location>
    <ligand>
        <name>Mg(2+)</name>
        <dbReference type="ChEBI" id="CHEBI:18420"/>
        <note>catalytic</note>
    </ligand>
</feature>
<keyword evidence="3 8" id="KW-0479">Metal-binding</keyword>
<keyword evidence="2 8" id="KW-0540">Nuclease</keyword>
<feature type="region of interest" description="Disordered" evidence="9">
    <location>
        <begin position="795"/>
        <end position="1153"/>
    </location>
</feature>
<evidence type="ECO:0000256" key="6">
    <source>
        <dbReference type="ARBA" id="ARBA00022842"/>
    </source>
</evidence>
<dbReference type="Pfam" id="PF20833">
    <property type="entry name" value="RNase_E_G_Thio"/>
    <property type="match status" value="1"/>
</dbReference>
<feature type="compositionally biased region" description="Basic and acidic residues" evidence="9">
    <location>
        <begin position="94"/>
        <end position="108"/>
    </location>
</feature>
<dbReference type="InterPro" id="IPR048583">
    <property type="entry name" value="RNase_E_G_thioredoxin-like"/>
</dbReference>
<dbReference type="PANTHER" id="PTHR30001:SF1">
    <property type="entry name" value="RIBONUCLEASE E_G-LIKE PROTEIN, CHLOROPLASTIC"/>
    <property type="match status" value="1"/>
</dbReference>
<keyword evidence="8" id="KW-0820">tRNA-binding</keyword>
<feature type="compositionally biased region" description="Pro residues" evidence="9">
    <location>
        <begin position="1065"/>
        <end position="1077"/>
    </location>
</feature>
<reference evidence="13" key="1">
    <citation type="journal article" date="2019" name="Int. J. Syst. Evol. Microbiol.">
        <title>The Global Catalogue of Microorganisms (GCM) 10K type strain sequencing project: providing services to taxonomists for standard genome sequencing and annotation.</title>
        <authorList>
            <consortium name="The Broad Institute Genomics Platform"/>
            <consortium name="The Broad Institute Genome Sequencing Center for Infectious Disease"/>
            <person name="Wu L."/>
            <person name="Ma J."/>
        </authorList>
    </citation>
    <scope>NUCLEOTIDE SEQUENCE [LARGE SCALE GENOMIC DNA]</scope>
    <source>
        <strain evidence="13">CGMCC 1.6774</strain>
    </source>
</reference>
<comment type="cofactor">
    <cofactor evidence="8">
        <name>Mg(2+)</name>
        <dbReference type="ChEBI" id="CHEBI:18420"/>
    </cofactor>
    <text evidence="8">Binds 1 Mg(2+) ion per subunit.</text>
</comment>
<proteinExistence type="inferred from homology"/>
<feature type="region of interest" description="Disordered" evidence="9">
    <location>
        <begin position="94"/>
        <end position="247"/>
    </location>
</feature>
<feature type="compositionally biased region" description="Acidic residues" evidence="9">
    <location>
        <begin position="858"/>
        <end position="875"/>
    </location>
</feature>
<evidence type="ECO:0000313" key="12">
    <source>
        <dbReference type="EMBL" id="MFD2182073.1"/>
    </source>
</evidence>
<evidence type="ECO:0000259" key="10">
    <source>
        <dbReference type="Pfam" id="PF10150"/>
    </source>
</evidence>
<dbReference type="Pfam" id="PF10150">
    <property type="entry name" value="RNase_E_G"/>
    <property type="match status" value="1"/>
</dbReference>
<evidence type="ECO:0000256" key="3">
    <source>
        <dbReference type="ARBA" id="ARBA00022723"/>
    </source>
</evidence>
<feature type="compositionally biased region" description="Pro residues" evidence="9">
    <location>
        <begin position="220"/>
        <end position="232"/>
    </location>
</feature>
<evidence type="ECO:0000256" key="5">
    <source>
        <dbReference type="ARBA" id="ARBA00022801"/>
    </source>
</evidence>
<dbReference type="InterPro" id="IPR012340">
    <property type="entry name" value="NA-bd_OB-fold"/>
</dbReference>
<dbReference type="EC" id="3.1.26.12" evidence="8"/>
<comment type="subunit">
    <text evidence="8">Homotetramer formed by a dimer of dimers.</text>
</comment>
<keyword evidence="8" id="KW-0862">Zinc</keyword>
<protein>
    <recommendedName>
        <fullName evidence="8">Ribonuclease E</fullName>
        <shortName evidence="8">RNase E</shortName>
        <ecNumber evidence="8">3.1.26.12</ecNumber>
    </recommendedName>
</protein>
<feature type="compositionally biased region" description="Basic and acidic residues" evidence="9">
    <location>
        <begin position="835"/>
        <end position="845"/>
    </location>
</feature>
<feature type="compositionally biased region" description="Acidic residues" evidence="9">
    <location>
        <begin position="795"/>
        <end position="806"/>
    </location>
</feature>
<comment type="catalytic activity">
    <reaction evidence="8">
        <text>Endonucleolytic cleavage of single-stranded RNA in A- and U-rich regions.</text>
        <dbReference type="EC" id="3.1.26.12"/>
    </reaction>
</comment>
<keyword evidence="6 8" id="KW-0460">Magnesium</keyword>
<evidence type="ECO:0000256" key="8">
    <source>
        <dbReference type="HAMAP-Rule" id="MF_00970"/>
    </source>
</evidence>
<feature type="region of interest" description="Required for zinc-mediated homotetramerization and catalytic activity" evidence="8">
    <location>
        <begin position="671"/>
        <end position="674"/>
    </location>
</feature>
<feature type="compositionally biased region" description="Low complexity" evidence="9">
    <location>
        <begin position="1124"/>
        <end position="1133"/>
    </location>
</feature>
<comment type="cofactor">
    <cofactor evidence="8">
        <name>Zn(2+)</name>
        <dbReference type="ChEBI" id="CHEBI:29105"/>
    </cofactor>
    <text evidence="8">Binds 2 Zn(2+) ions per homotetramer.</text>
</comment>
<feature type="domain" description="RNase E/G thioredoxin-like" evidence="11">
    <location>
        <begin position="670"/>
        <end position="749"/>
    </location>
</feature>
<dbReference type="RefSeq" id="WP_378477254.1">
    <property type="nucleotide sequence ID" value="NZ_JBHUIW010000006.1"/>
</dbReference>
<organism evidence="12 13">
    <name type="scientific">Rhodoplanes azumiensis</name>
    <dbReference type="NCBI Taxonomy" id="1897628"/>
    <lineage>
        <taxon>Bacteria</taxon>
        <taxon>Pseudomonadati</taxon>
        <taxon>Pseudomonadota</taxon>
        <taxon>Alphaproteobacteria</taxon>
        <taxon>Hyphomicrobiales</taxon>
        <taxon>Nitrobacteraceae</taxon>
        <taxon>Rhodoplanes</taxon>
    </lineage>
</organism>
<sequence>MANKMLIDATHPEETRVVVLRGNRVEEFDFESASRRQLRGNIYLAKVTRVEPSLQAAFVDYGGNRHGFLAFSEIHPDYYQIPVADRQMLIDEEERAHRAAEAEADRRAAARSGARQIPAERPPHRDDRVASEPVPETPAADAPVHDASVGEAPGSEAPGSEAPGSEAPGSEAPGSEAPGSEATTAGAAAATGGMVEPPHVPSPGEAQTELDFARSESDIPPAPAAPETPPPAAEAAATEPVVPPGDAVAATETVAVVVAEGETAASEPAAPAEAAPVVALDGEVLPPAPAADSSTPGNGHDADEDDEDDEDEDDEDDDEDEEDDDEEEEEVVESVGGADALEELPDRTPRYRRQYKIQEVIKRRQVMLVQVVKEERGTKGAALTTYLSLAGRYSVLMPNTARGGGISRKITNTQDRKRLKEIAQDLEVPEGMGVILRTAGAARTKTEVKRDFEYLLRVWEQVRDLTLKSSAPTLVYEEGSVVKRAIRDLYNKEIDEVIVAGEAAYREAKDFMRMLMPSHAKNVKLYVEPQPLLTRYGVETQLDAMFSPTVQLRSGGYIVLNQTEALVAIDVNSGRATREHHIEDTALKTNLEACEEVARQLRLRDLAGLIVIDFIDMDEKRNNRAVERKLKECLKNDRARIQVGRISHFGLMEMSRQRIRTSVFESSTEKCPHCGGTGHVRSVSSVALQCLRMLEETLMRGATHNLTIRTGTDTALYILNHKRAHLAELEQRFRLVLTVKADESVMGAHPFVIEKNEQVHSLEQARAIAAQSAAALPAPRRIDEDDEDEIEAEAYEAEVEEDEAEEIEARADTDNGDGEGEGRGRRRRRRRRGRRGEERDERGERGPMVARTPAGEAESGEPEGDDEAEGDEAEGDGQTARHEGEGENGEGGRRRRRRGRRGGRRNRRQDGTPGPLGGPEPGFDLVEPELAHAIEDFGGPRLGEDIPSGEQPELPASADIAATFDTADREPRVMTIKTPPDARGERDSFPAPVIGATANADEIGPENLPEPEAGFDAPLRPEPRRGRGRARHVDAPPPPPDFGPVDPPEPLQALAPESVVQTPIAPAPARIPAPEPAPAAAEPPRRRSTVREPVSVVLGGNGPSFSNGDVTPRPVEPAPTPDTPAVAESSPESESAKPRRTGWWARKLLGDKG</sequence>
<keyword evidence="8" id="KW-0819">tRNA processing</keyword>
<dbReference type="HAMAP" id="MF_00970">
    <property type="entry name" value="RNase_E"/>
    <property type="match status" value="1"/>
</dbReference>
<keyword evidence="8" id="KW-0472">Membrane</keyword>
<dbReference type="SUPFAM" id="SSF50249">
    <property type="entry name" value="Nucleic acid-binding proteins"/>
    <property type="match status" value="1"/>
</dbReference>
<keyword evidence="7 8" id="KW-0694">RNA-binding</keyword>
<dbReference type="InterPro" id="IPR028878">
    <property type="entry name" value="RNase_E"/>
</dbReference>
<name>A0ABW5AGK3_9BRAD</name>
<evidence type="ECO:0000256" key="1">
    <source>
        <dbReference type="ARBA" id="ARBA00022490"/>
    </source>
</evidence>
<evidence type="ECO:0000313" key="13">
    <source>
        <dbReference type="Proteomes" id="UP001597314"/>
    </source>
</evidence>
<keyword evidence="5 8" id="KW-0378">Hydrolase</keyword>
<evidence type="ECO:0000259" key="11">
    <source>
        <dbReference type="Pfam" id="PF20833"/>
    </source>
</evidence>
<feature type="compositionally biased region" description="Low complexity" evidence="9">
    <location>
        <begin position="182"/>
        <end position="193"/>
    </location>
</feature>
<comment type="function">
    <text evidence="8">Endoribonuclease that plays a central role in RNA processing and decay. Required for the maturation of 5S and 16S rRNAs and the majority of tRNAs. Also involved in the degradation of most mRNAs.</text>
</comment>
<keyword evidence="8" id="KW-0699">rRNA-binding</keyword>
<feature type="compositionally biased region" description="Basic residues" evidence="9">
    <location>
        <begin position="893"/>
        <end position="907"/>
    </location>
</feature>
<evidence type="ECO:0000256" key="4">
    <source>
        <dbReference type="ARBA" id="ARBA00022759"/>
    </source>
</evidence>
<keyword evidence="8" id="KW-0698">rRNA processing</keyword>
<feature type="compositionally biased region" description="Pro residues" evidence="9">
    <location>
        <begin position="1035"/>
        <end position="1050"/>
    </location>
</feature>
<dbReference type="CDD" id="cd04453">
    <property type="entry name" value="S1_RNase_E"/>
    <property type="match status" value="1"/>
</dbReference>
<keyword evidence="1 8" id="KW-0963">Cytoplasm</keyword>
<keyword evidence="4 8" id="KW-0255">Endonuclease</keyword>
<comment type="caution">
    <text evidence="12">The sequence shown here is derived from an EMBL/GenBank/DDBJ whole genome shotgun (WGS) entry which is preliminary data.</text>
</comment>
<dbReference type="PANTHER" id="PTHR30001">
    <property type="entry name" value="RIBONUCLEASE"/>
    <property type="match status" value="1"/>
</dbReference>
<keyword evidence="8" id="KW-0997">Cell inner membrane</keyword>